<evidence type="ECO:0000259" key="1">
    <source>
        <dbReference type="Pfam" id="PF10469"/>
    </source>
</evidence>
<dbReference type="InterPro" id="IPR019510">
    <property type="entry name" value="AKAP7-like_phosphoesterase"/>
</dbReference>
<dbReference type="AlphaFoldDB" id="A0AAE0X359"/>
<keyword evidence="2" id="KW-0808">Transferase</keyword>
<keyword evidence="2" id="KW-0418">Kinase</keyword>
<dbReference type="PANTHER" id="PTHR13360:SF1">
    <property type="entry name" value="ACTIVATING SIGNAL COINTEGRATOR 1 COMPLEX SUBUNIT 1"/>
    <property type="match status" value="1"/>
</dbReference>
<dbReference type="EMBL" id="JAULSO010000004">
    <property type="protein sequence ID" value="KAK3683642.1"/>
    <property type="molecule type" value="Genomic_DNA"/>
</dbReference>
<gene>
    <name evidence="2" type="ORF">B0T22DRAFT_519797</name>
</gene>
<accession>A0AAE0X359</accession>
<dbReference type="GO" id="GO:0006355">
    <property type="term" value="P:regulation of DNA-templated transcription"/>
    <property type="evidence" value="ECO:0007669"/>
    <property type="project" value="TreeGrafter"/>
</dbReference>
<dbReference type="GO" id="GO:0006307">
    <property type="term" value="P:DNA alkylation repair"/>
    <property type="evidence" value="ECO:0007669"/>
    <property type="project" value="InterPro"/>
</dbReference>
<evidence type="ECO:0000313" key="3">
    <source>
        <dbReference type="Proteomes" id="UP001270362"/>
    </source>
</evidence>
<dbReference type="PANTHER" id="PTHR13360">
    <property type="entry name" value="ACTIVATING SIGNAL COINTEGRATOR 1 COMPLEX SUBUNIT 1"/>
    <property type="match status" value="1"/>
</dbReference>
<reference evidence="2" key="1">
    <citation type="journal article" date="2023" name="Mol. Phylogenet. Evol.">
        <title>Genome-scale phylogeny and comparative genomics of the fungal order Sordariales.</title>
        <authorList>
            <person name="Hensen N."/>
            <person name="Bonometti L."/>
            <person name="Westerberg I."/>
            <person name="Brannstrom I.O."/>
            <person name="Guillou S."/>
            <person name="Cros-Aarteil S."/>
            <person name="Calhoun S."/>
            <person name="Haridas S."/>
            <person name="Kuo A."/>
            <person name="Mondo S."/>
            <person name="Pangilinan J."/>
            <person name="Riley R."/>
            <person name="LaButti K."/>
            <person name="Andreopoulos B."/>
            <person name="Lipzen A."/>
            <person name="Chen C."/>
            <person name="Yan M."/>
            <person name="Daum C."/>
            <person name="Ng V."/>
            <person name="Clum A."/>
            <person name="Steindorff A."/>
            <person name="Ohm R.A."/>
            <person name="Martin F."/>
            <person name="Silar P."/>
            <person name="Natvig D.O."/>
            <person name="Lalanne C."/>
            <person name="Gautier V."/>
            <person name="Ament-Velasquez S.L."/>
            <person name="Kruys A."/>
            <person name="Hutchinson M.I."/>
            <person name="Powell A.J."/>
            <person name="Barry K."/>
            <person name="Miller A.N."/>
            <person name="Grigoriev I.V."/>
            <person name="Debuchy R."/>
            <person name="Gladieux P."/>
            <person name="Hiltunen Thoren M."/>
            <person name="Johannesson H."/>
        </authorList>
    </citation>
    <scope>NUCLEOTIDE SEQUENCE</scope>
    <source>
        <strain evidence="2">CBS 314.62</strain>
    </source>
</reference>
<keyword evidence="3" id="KW-1185">Reference proteome</keyword>
<comment type="caution">
    <text evidence="2">The sequence shown here is derived from an EMBL/GenBank/DDBJ whole genome shotgun (WGS) entry which is preliminary data.</text>
</comment>
<sequence length="263" mass="27968">MPPKPAPTHFLCIPLVTPISRPQLMQSLASFHADVTSPTSFNIPDDAVRPVGTLHLTLGVFSFPSPPPAAATAAAAKAIELLQSLRLREILADAAVTGASTKADAGGVARQRKAGERPLRITLKGLHPMQASTPEKAAVLYAAPADDVGTLQAFCERVRGVFVQAGLMMVEGERPLLLHATLVNTVYVKGKSRAGNGGKGKGRGKRWERLTIDARGVVERYEDQVWMKDVPVEGVAICKMGARKTVVGGVEDEAYEVVGEVAF</sequence>
<dbReference type="Pfam" id="PF10469">
    <property type="entry name" value="AKAP7_NLS"/>
    <property type="match status" value="1"/>
</dbReference>
<protein>
    <submittedName>
        <fullName evidence="2">Kinase A anchor protein</fullName>
    </submittedName>
</protein>
<dbReference type="GO" id="GO:0016301">
    <property type="term" value="F:kinase activity"/>
    <property type="evidence" value="ECO:0007669"/>
    <property type="project" value="UniProtKB-KW"/>
</dbReference>
<dbReference type="Gene3D" id="3.90.1140.10">
    <property type="entry name" value="Cyclic phosphodiesterase"/>
    <property type="match status" value="1"/>
</dbReference>
<dbReference type="GO" id="GO:0005634">
    <property type="term" value="C:nucleus"/>
    <property type="evidence" value="ECO:0007669"/>
    <property type="project" value="TreeGrafter"/>
</dbReference>
<name>A0AAE0X359_9PEZI</name>
<dbReference type="Proteomes" id="UP001270362">
    <property type="component" value="Unassembled WGS sequence"/>
</dbReference>
<evidence type="ECO:0000313" key="2">
    <source>
        <dbReference type="EMBL" id="KAK3683642.1"/>
    </source>
</evidence>
<reference evidence="2" key="2">
    <citation type="submission" date="2023-06" db="EMBL/GenBank/DDBJ databases">
        <authorList>
            <consortium name="Lawrence Berkeley National Laboratory"/>
            <person name="Haridas S."/>
            <person name="Hensen N."/>
            <person name="Bonometti L."/>
            <person name="Westerberg I."/>
            <person name="Brannstrom I.O."/>
            <person name="Guillou S."/>
            <person name="Cros-Aarteil S."/>
            <person name="Calhoun S."/>
            <person name="Kuo A."/>
            <person name="Mondo S."/>
            <person name="Pangilinan J."/>
            <person name="Riley R."/>
            <person name="Labutti K."/>
            <person name="Andreopoulos B."/>
            <person name="Lipzen A."/>
            <person name="Chen C."/>
            <person name="Yanf M."/>
            <person name="Daum C."/>
            <person name="Ng V."/>
            <person name="Clum A."/>
            <person name="Steindorff A."/>
            <person name="Ohm R."/>
            <person name="Martin F."/>
            <person name="Silar P."/>
            <person name="Natvig D."/>
            <person name="Lalanne C."/>
            <person name="Gautier V."/>
            <person name="Ament-Velasquez S.L."/>
            <person name="Kruys A."/>
            <person name="Hutchinson M.I."/>
            <person name="Powell A.J."/>
            <person name="Barry K."/>
            <person name="Miller A.N."/>
            <person name="Grigoriev I.V."/>
            <person name="Debuchy R."/>
            <person name="Gladieux P."/>
            <person name="Thoren M.H."/>
            <person name="Johannesson H."/>
        </authorList>
    </citation>
    <scope>NUCLEOTIDE SEQUENCE</scope>
    <source>
        <strain evidence="2">CBS 314.62</strain>
    </source>
</reference>
<feature type="domain" description="A-kinase anchor protein 7-like phosphoesterase" evidence="1">
    <location>
        <begin position="7"/>
        <end position="261"/>
    </location>
</feature>
<organism evidence="2 3">
    <name type="scientific">Podospora appendiculata</name>
    <dbReference type="NCBI Taxonomy" id="314037"/>
    <lineage>
        <taxon>Eukaryota</taxon>
        <taxon>Fungi</taxon>
        <taxon>Dikarya</taxon>
        <taxon>Ascomycota</taxon>
        <taxon>Pezizomycotina</taxon>
        <taxon>Sordariomycetes</taxon>
        <taxon>Sordariomycetidae</taxon>
        <taxon>Sordariales</taxon>
        <taxon>Podosporaceae</taxon>
        <taxon>Podospora</taxon>
    </lineage>
</organism>
<dbReference type="InterPro" id="IPR009210">
    <property type="entry name" value="ASCC1"/>
</dbReference>
<proteinExistence type="predicted"/>